<dbReference type="EMBL" id="KZ559560">
    <property type="protein sequence ID" value="PLN79456.1"/>
    <property type="molecule type" value="Genomic_DNA"/>
</dbReference>
<dbReference type="Proteomes" id="UP000235023">
    <property type="component" value="Unassembled WGS sequence"/>
</dbReference>
<feature type="compositionally biased region" description="Polar residues" evidence="1">
    <location>
        <begin position="31"/>
        <end position="43"/>
    </location>
</feature>
<feature type="region of interest" description="Disordered" evidence="1">
    <location>
        <begin position="1"/>
        <end position="80"/>
    </location>
</feature>
<organism evidence="2 3">
    <name type="scientific">Aspergillus taichungensis</name>
    <dbReference type="NCBI Taxonomy" id="482145"/>
    <lineage>
        <taxon>Eukaryota</taxon>
        <taxon>Fungi</taxon>
        <taxon>Dikarya</taxon>
        <taxon>Ascomycota</taxon>
        <taxon>Pezizomycotina</taxon>
        <taxon>Eurotiomycetes</taxon>
        <taxon>Eurotiomycetidae</taxon>
        <taxon>Eurotiales</taxon>
        <taxon>Aspergillaceae</taxon>
        <taxon>Aspergillus</taxon>
        <taxon>Aspergillus subgen. Circumdati</taxon>
    </lineage>
</organism>
<gene>
    <name evidence="2" type="ORF">BDW42DRAFT_172859</name>
</gene>
<sequence length="80" mass="8859">MATQTTTQTEPHLEEYVHLPESKQPRKHQSCIHQTIVNNHMQWTTSNSPQSTSPSTTPQAANNTSPRSSSKPRTKSASST</sequence>
<evidence type="ECO:0000313" key="2">
    <source>
        <dbReference type="EMBL" id="PLN79456.1"/>
    </source>
</evidence>
<evidence type="ECO:0000313" key="3">
    <source>
        <dbReference type="Proteomes" id="UP000235023"/>
    </source>
</evidence>
<feature type="compositionally biased region" description="Polar residues" evidence="1">
    <location>
        <begin position="1"/>
        <end position="10"/>
    </location>
</feature>
<name>A0A2J5HQB7_9EURO</name>
<dbReference type="AlphaFoldDB" id="A0A2J5HQB7"/>
<accession>A0A2J5HQB7</accession>
<protein>
    <submittedName>
        <fullName evidence="2">Uncharacterized protein</fullName>
    </submittedName>
</protein>
<keyword evidence="3" id="KW-1185">Reference proteome</keyword>
<proteinExistence type="predicted"/>
<feature type="compositionally biased region" description="Low complexity" evidence="1">
    <location>
        <begin position="44"/>
        <end position="80"/>
    </location>
</feature>
<reference evidence="3" key="1">
    <citation type="submission" date="2017-12" db="EMBL/GenBank/DDBJ databases">
        <authorList>
            <consortium name="DOE Joint Genome Institute"/>
            <person name="Mondo S.J."/>
            <person name="Kjaerbolling I."/>
            <person name="Vesth T.C."/>
            <person name="Frisvad J.C."/>
            <person name="Nybo J.L."/>
            <person name="Theobald S."/>
            <person name="Kuo A."/>
            <person name="Bowyer P."/>
            <person name="Matsuda Y."/>
            <person name="Lyhne E.K."/>
            <person name="Kogle M.E."/>
            <person name="Clum A."/>
            <person name="Lipzen A."/>
            <person name="Salamov A."/>
            <person name="Ngan C.Y."/>
            <person name="Daum C."/>
            <person name="Chiniquy J."/>
            <person name="Barry K."/>
            <person name="LaButti K."/>
            <person name="Haridas S."/>
            <person name="Simmons B.A."/>
            <person name="Magnuson J.K."/>
            <person name="Mortensen U.H."/>
            <person name="Larsen T.O."/>
            <person name="Grigoriev I.V."/>
            <person name="Baker S.E."/>
            <person name="Andersen M.R."/>
            <person name="Nordberg H.P."/>
            <person name="Cantor M.N."/>
            <person name="Hua S.X."/>
        </authorList>
    </citation>
    <scope>NUCLEOTIDE SEQUENCE [LARGE SCALE GENOMIC DNA]</scope>
    <source>
        <strain evidence="3">IBT 19404</strain>
    </source>
</reference>
<feature type="compositionally biased region" description="Basic and acidic residues" evidence="1">
    <location>
        <begin position="11"/>
        <end position="24"/>
    </location>
</feature>
<evidence type="ECO:0000256" key="1">
    <source>
        <dbReference type="SAM" id="MobiDB-lite"/>
    </source>
</evidence>